<dbReference type="SUPFAM" id="SSF56954">
    <property type="entry name" value="Outer membrane efflux proteins (OEP)"/>
    <property type="match status" value="1"/>
</dbReference>
<dbReference type="AlphaFoldDB" id="A0A537JHJ9"/>
<keyword evidence="5" id="KW-0812">Transmembrane</keyword>
<dbReference type="EMBL" id="VBAO01000097">
    <property type="protein sequence ID" value="TMI83013.1"/>
    <property type="molecule type" value="Genomic_DNA"/>
</dbReference>
<reference evidence="8 9" key="1">
    <citation type="journal article" date="2019" name="Nat. Microbiol.">
        <title>Mediterranean grassland soil C-N compound turnover is dependent on rainfall and depth, and is mediated by genomically divergent microorganisms.</title>
        <authorList>
            <person name="Diamond S."/>
            <person name="Andeer P.F."/>
            <person name="Li Z."/>
            <person name="Crits-Christoph A."/>
            <person name="Burstein D."/>
            <person name="Anantharaman K."/>
            <person name="Lane K.R."/>
            <person name="Thomas B.C."/>
            <person name="Pan C."/>
            <person name="Northen T.R."/>
            <person name="Banfield J.F."/>
        </authorList>
    </citation>
    <scope>NUCLEOTIDE SEQUENCE [LARGE SCALE GENOMIC DNA]</scope>
    <source>
        <strain evidence="8">NP_7</strain>
    </source>
</reference>
<evidence type="ECO:0000256" key="3">
    <source>
        <dbReference type="ARBA" id="ARBA00022448"/>
    </source>
</evidence>
<evidence type="ECO:0000256" key="4">
    <source>
        <dbReference type="ARBA" id="ARBA00022452"/>
    </source>
</evidence>
<dbReference type="InterPro" id="IPR051906">
    <property type="entry name" value="TolC-like"/>
</dbReference>
<comment type="caution">
    <text evidence="8">The sequence shown here is derived from an EMBL/GenBank/DDBJ whole genome shotgun (WGS) entry which is preliminary data.</text>
</comment>
<comment type="subcellular location">
    <subcellularLocation>
        <location evidence="1">Cell outer membrane</location>
    </subcellularLocation>
</comment>
<sequence>MRPRSGLAVRLGLLITCLLLPWGTAWGQGAPSPAASPAALALDHALQQALGQNPQVLAARASVIAAQQNLAVARTGLAPTISANGTGTYGTSSSTSSTLGGLTAPLTTITGTGSVSLGASLPLYDGGRTEANVQAAEAALASAQAALRQTEQDTALGVATAFFNVLQAERLATVREALLLQAQAQLELSQARVRAGVAAQSDVIQARAQVAQAQVDLLAARSQVGTSKAALQGSIGVDAAEPVEVQEPPVPPGTVTASAEAAMQTAETTRPEVAKAQAAVSSEQAALDLARVAAGPQVTVGVGTTYTPLSTSPVLNNATSYGVSATVSLPLYDSGKGRAEIGAAQAALQGAQAQLRGERLAVRQDAYQAYLSAVQAAANIQATQAAKAAADEALRVAEGRYRAGVGTIVELITARAQAAQADVNAVNGLYAYETALATLRHAEGLPIQASALGGGQ</sequence>
<evidence type="ECO:0000256" key="6">
    <source>
        <dbReference type="ARBA" id="ARBA00023136"/>
    </source>
</evidence>
<evidence type="ECO:0000256" key="7">
    <source>
        <dbReference type="ARBA" id="ARBA00023237"/>
    </source>
</evidence>
<dbReference type="GO" id="GO:1990281">
    <property type="term" value="C:efflux pump complex"/>
    <property type="evidence" value="ECO:0007669"/>
    <property type="project" value="TreeGrafter"/>
</dbReference>
<dbReference type="GO" id="GO:0015562">
    <property type="term" value="F:efflux transmembrane transporter activity"/>
    <property type="evidence" value="ECO:0007669"/>
    <property type="project" value="InterPro"/>
</dbReference>
<dbReference type="Pfam" id="PF02321">
    <property type="entry name" value="OEP"/>
    <property type="match status" value="2"/>
</dbReference>
<dbReference type="Proteomes" id="UP000320048">
    <property type="component" value="Unassembled WGS sequence"/>
</dbReference>
<organism evidence="8 9">
    <name type="scientific">Candidatus Segetimicrobium genomatis</name>
    <dbReference type="NCBI Taxonomy" id="2569760"/>
    <lineage>
        <taxon>Bacteria</taxon>
        <taxon>Bacillati</taxon>
        <taxon>Candidatus Sysuimicrobiota</taxon>
        <taxon>Candidatus Sysuimicrobiia</taxon>
        <taxon>Candidatus Sysuimicrobiales</taxon>
        <taxon>Candidatus Segetimicrobiaceae</taxon>
        <taxon>Candidatus Segetimicrobium</taxon>
    </lineage>
</organism>
<proteinExistence type="inferred from homology"/>
<keyword evidence="3" id="KW-0813">Transport</keyword>
<dbReference type="Gene3D" id="1.20.1600.10">
    <property type="entry name" value="Outer membrane efflux proteins (OEP)"/>
    <property type="match status" value="1"/>
</dbReference>
<keyword evidence="4" id="KW-1134">Transmembrane beta strand</keyword>
<name>A0A537JHJ9_9BACT</name>
<dbReference type="GO" id="GO:0009279">
    <property type="term" value="C:cell outer membrane"/>
    <property type="evidence" value="ECO:0007669"/>
    <property type="project" value="UniProtKB-SubCell"/>
</dbReference>
<dbReference type="PANTHER" id="PTHR30026:SF20">
    <property type="entry name" value="OUTER MEMBRANE PROTEIN TOLC"/>
    <property type="match status" value="1"/>
</dbReference>
<evidence type="ECO:0000256" key="1">
    <source>
        <dbReference type="ARBA" id="ARBA00004442"/>
    </source>
</evidence>
<evidence type="ECO:0000313" key="9">
    <source>
        <dbReference type="Proteomes" id="UP000320048"/>
    </source>
</evidence>
<dbReference type="GO" id="GO:0015288">
    <property type="term" value="F:porin activity"/>
    <property type="evidence" value="ECO:0007669"/>
    <property type="project" value="TreeGrafter"/>
</dbReference>
<gene>
    <name evidence="8" type="ORF">E6H04_03705</name>
</gene>
<protein>
    <submittedName>
        <fullName evidence="8">TolC family protein</fullName>
    </submittedName>
</protein>
<keyword evidence="7" id="KW-0998">Cell outer membrane</keyword>
<comment type="similarity">
    <text evidence="2">Belongs to the outer membrane factor (OMF) (TC 1.B.17) family.</text>
</comment>
<evidence type="ECO:0000256" key="2">
    <source>
        <dbReference type="ARBA" id="ARBA00007613"/>
    </source>
</evidence>
<evidence type="ECO:0000256" key="5">
    <source>
        <dbReference type="ARBA" id="ARBA00022692"/>
    </source>
</evidence>
<accession>A0A537JHJ9</accession>
<evidence type="ECO:0000313" key="8">
    <source>
        <dbReference type="EMBL" id="TMI83013.1"/>
    </source>
</evidence>
<dbReference type="PANTHER" id="PTHR30026">
    <property type="entry name" value="OUTER MEMBRANE PROTEIN TOLC"/>
    <property type="match status" value="1"/>
</dbReference>
<keyword evidence="6" id="KW-0472">Membrane</keyword>
<dbReference type="InterPro" id="IPR003423">
    <property type="entry name" value="OMP_efflux"/>
</dbReference>